<proteinExistence type="predicted"/>
<reference evidence="1" key="2">
    <citation type="submission" date="2023-03" db="EMBL/GenBank/DDBJ databases">
        <authorList>
            <person name="Inwood S.N."/>
            <person name="Skelly J.G."/>
            <person name="Guhlin J."/>
            <person name="Harrop T.W.R."/>
            <person name="Goldson S.G."/>
            <person name="Dearden P.K."/>
        </authorList>
    </citation>
    <scope>NUCLEOTIDE SEQUENCE</scope>
    <source>
        <strain evidence="1">Irish</strain>
        <tissue evidence="1">Whole body</tissue>
    </source>
</reference>
<name>A0AA39EZB9_9HYME</name>
<dbReference type="EMBL" id="JAQQBS010001423">
    <property type="protein sequence ID" value="KAK0160532.1"/>
    <property type="molecule type" value="Genomic_DNA"/>
</dbReference>
<accession>A0AA39EZB9</accession>
<dbReference type="Proteomes" id="UP001168990">
    <property type="component" value="Unassembled WGS sequence"/>
</dbReference>
<evidence type="ECO:0000313" key="2">
    <source>
        <dbReference type="Proteomes" id="UP001168990"/>
    </source>
</evidence>
<organism evidence="1 2">
    <name type="scientific">Microctonus aethiopoides</name>
    <dbReference type="NCBI Taxonomy" id="144406"/>
    <lineage>
        <taxon>Eukaryota</taxon>
        <taxon>Metazoa</taxon>
        <taxon>Ecdysozoa</taxon>
        <taxon>Arthropoda</taxon>
        <taxon>Hexapoda</taxon>
        <taxon>Insecta</taxon>
        <taxon>Pterygota</taxon>
        <taxon>Neoptera</taxon>
        <taxon>Endopterygota</taxon>
        <taxon>Hymenoptera</taxon>
        <taxon>Apocrita</taxon>
        <taxon>Ichneumonoidea</taxon>
        <taxon>Braconidae</taxon>
        <taxon>Euphorinae</taxon>
        <taxon>Microctonus</taxon>
    </lineage>
</organism>
<gene>
    <name evidence="1" type="ORF">PV328_007934</name>
</gene>
<reference evidence="1" key="1">
    <citation type="journal article" date="2023" name="bioRxiv">
        <title>Scaffold-level genome assemblies of two parasitoid biocontrol wasps reveal the parthenogenesis mechanism and an associated novel virus.</title>
        <authorList>
            <person name="Inwood S."/>
            <person name="Skelly J."/>
            <person name="Guhlin J."/>
            <person name="Harrop T."/>
            <person name="Goldson S."/>
            <person name="Dearden P."/>
        </authorList>
    </citation>
    <scope>NUCLEOTIDE SEQUENCE</scope>
    <source>
        <strain evidence="1">Irish</strain>
        <tissue evidence="1">Whole body</tissue>
    </source>
</reference>
<protein>
    <submittedName>
        <fullName evidence="1">Uncharacterized protein</fullName>
    </submittedName>
</protein>
<comment type="caution">
    <text evidence="1">The sequence shown here is derived from an EMBL/GenBank/DDBJ whole genome shotgun (WGS) entry which is preliminary data.</text>
</comment>
<evidence type="ECO:0000313" key="1">
    <source>
        <dbReference type="EMBL" id="KAK0160532.1"/>
    </source>
</evidence>
<sequence length="210" mass="24282">MSSQSVDINNTKTMVLTNTSKYNSFIYDVELDISYTADSAWKTIRHLQWTILATITGQIGYKYKNWEKCSYMIAHRLCNKLGQLTLSATECKGQISDRGQYHDEDADSNYSEIIHDCFCYDGLMTIPKYSDPISKSESPPVCLQYTIRFLLSPALPSAQSIYCANGYKMYGCRTIINREKKCRHINIEVDHEKEYNHLEVWQAAYKAYEL</sequence>
<keyword evidence="2" id="KW-1185">Reference proteome</keyword>
<dbReference type="AlphaFoldDB" id="A0AA39EZB9"/>